<dbReference type="EMBL" id="WJQU01000001">
    <property type="protein sequence ID" value="KAJ6646444.1"/>
    <property type="molecule type" value="Genomic_DNA"/>
</dbReference>
<organism evidence="1 2">
    <name type="scientific">Pseudolycoriella hygida</name>
    <dbReference type="NCBI Taxonomy" id="35572"/>
    <lineage>
        <taxon>Eukaryota</taxon>
        <taxon>Metazoa</taxon>
        <taxon>Ecdysozoa</taxon>
        <taxon>Arthropoda</taxon>
        <taxon>Hexapoda</taxon>
        <taxon>Insecta</taxon>
        <taxon>Pterygota</taxon>
        <taxon>Neoptera</taxon>
        <taxon>Endopterygota</taxon>
        <taxon>Diptera</taxon>
        <taxon>Nematocera</taxon>
        <taxon>Sciaroidea</taxon>
        <taxon>Sciaridae</taxon>
        <taxon>Pseudolycoriella</taxon>
    </lineage>
</organism>
<dbReference type="Proteomes" id="UP001151699">
    <property type="component" value="Chromosome A"/>
</dbReference>
<dbReference type="AlphaFoldDB" id="A0A9Q0NBS9"/>
<feature type="non-terminal residue" evidence="1">
    <location>
        <position position="1"/>
    </location>
</feature>
<comment type="caution">
    <text evidence="1">The sequence shown here is derived from an EMBL/GenBank/DDBJ whole genome shotgun (WGS) entry which is preliminary data.</text>
</comment>
<evidence type="ECO:0000313" key="2">
    <source>
        <dbReference type="Proteomes" id="UP001151699"/>
    </source>
</evidence>
<name>A0A9Q0NBS9_9DIPT</name>
<reference evidence="1" key="1">
    <citation type="submission" date="2022-07" db="EMBL/GenBank/DDBJ databases">
        <authorList>
            <person name="Trinca V."/>
            <person name="Uliana J.V.C."/>
            <person name="Torres T.T."/>
            <person name="Ward R.J."/>
            <person name="Monesi N."/>
        </authorList>
    </citation>
    <scope>NUCLEOTIDE SEQUENCE</scope>
    <source>
        <strain evidence="1">HSMRA1968</strain>
        <tissue evidence="1">Whole embryos</tissue>
    </source>
</reference>
<proteinExistence type="predicted"/>
<gene>
    <name evidence="1" type="ORF">Bhyg_01655</name>
</gene>
<protein>
    <submittedName>
        <fullName evidence="1">Uncharacterized protein</fullName>
    </submittedName>
</protein>
<sequence>MLTSTTNPDMTSDGGGHGHLNYADAKWPMGILTGINKIKQELYPSVISMG</sequence>
<evidence type="ECO:0000313" key="1">
    <source>
        <dbReference type="EMBL" id="KAJ6646444.1"/>
    </source>
</evidence>
<keyword evidence="2" id="KW-1185">Reference proteome</keyword>
<accession>A0A9Q0NBS9</accession>